<reference evidence="4" key="1">
    <citation type="submission" date="2017-02" db="UniProtKB">
        <authorList>
            <consortium name="WormBaseParasite"/>
        </authorList>
    </citation>
    <scope>IDENTIFICATION</scope>
</reference>
<evidence type="ECO:0000313" key="3">
    <source>
        <dbReference type="Proteomes" id="UP000278807"/>
    </source>
</evidence>
<dbReference type="Proteomes" id="UP000278807">
    <property type="component" value="Unassembled WGS sequence"/>
</dbReference>
<accession>A0A0R3TVB6</accession>
<reference evidence="2 3" key="2">
    <citation type="submission" date="2018-11" db="EMBL/GenBank/DDBJ databases">
        <authorList>
            <consortium name="Pathogen Informatics"/>
        </authorList>
    </citation>
    <scope>NUCLEOTIDE SEQUENCE [LARGE SCALE GENOMIC DNA]</scope>
</reference>
<proteinExistence type="predicted"/>
<dbReference type="WBParaSite" id="HNAJ_0001176001-mRNA-1">
    <property type="protein sequence ID" value="HNAJ_0001176001-mRNA-1"/>
    <property type="gene ID" value="HNAJ_0001176001"/>
</dbReference>
<protein>
    <submittedName>
        <fullName evidence="4">Transmembrane protein</fullName>
    </submittedName>
</protein>
<sequence length="130" mass="13965">MDVRVLHLFLATIATILFMTAIGYNGWKCGESLLSPLCIKLDKRNEITGALLLTAGLLVFIAGAFILVYLLKGSGGPNIAATVATFIAAILASVAMFFYHSFVIGWSPFIATMAMSLTIALAIMLIFQFV</sequence>
<evidence type="ECO:0000313" key="4">
    <source>
        <dbReference type="WBParaSite" id="HNAJ_0001176001-mRNA-1"/>
    </source>
</evidence>
<keyword evidence="3" id="KW-1185">Reference proteome</keyword>
<dbReference type="AlphaFoldDB" id="A0A0R3TVB6"/>
<keyword evidence="1" id="KW-1133">Transmembrane helix</keyword>
<evidence type="ECO:0000256" key="1">
    <source>
        <dbReference type="SAM" id="Phobius"/>
    </source>
</evidence>
<name>A0A0R3TVB6_RODNA</name>
<dbReference type="EMBL" id="UZAE01013771">
    <property type="protein sequence ID" value="VDO11262.1"/>
    <property type="molecule type" value="Genomic_DNA"/>
</dbReference>
<keyword evidence="1" id="KW-0812">Transmembrane</keyword>
<feature type="transmembrane region" description="Helical" evidence="1">
    <location>
        <begin position="47"/>
        <end position="71"/>
    </location>
</feature>
<evidence type="ECO:0000313" key="2">
    <source>
        <dbReference type="EMBL" id="VDO11262.1"/>
    </source>
</evidence>
<gene>
    <name evidence="2" type="ORF">HNAJ_LOCUS11749</name>
</gene>
<dbReference type="OrthoDB" id="6266799at2759"/>
<organism evidence="4">
    <name type="scientific">Rodentolepis nana</name>
    <name type="common">Dwarf tapeworm</name>
    <name type="synonym">Hymenolepis nana</name>
    <dbReference type="NCBI Taxonomy" id="102285"/>
    <lineage>
        <taxon>Eukaryota</taxon>
        <taxon>Metazoa</taxon>
        <taxon>Spiralia</taxon>
        <taxon>Lophotrochozoa</taxon>
        <taxon>Platyhelminthes</taxon>
        <taxon>Cestoda</taxon>
        <taxon>Eucestoda</taxon>
        <taxon>Cyclophyllidea</taxon>
        <taxon>Hymenolepididae</taxon>
        <taxon>Rodentolepis</taxon>
    </lineage>
</organism>
<keyword evidence="1" id="KW-0472">Membrane</keyword>
<feature type="transmembrane region" description="Helical" evidence="1">
    <location>
        <begin position="105"/>
        <end position="127"/>
    </location>
</feature>
<feature type="transmembrane region" description="Helical" evidence="1">
    <location>
        <begin position="7"/>
        <end position="27"/>
    </location>
</feature>
<feature type="transmembrane region" description="Helical" evidence="1">
    <location>
        <begin position="78"/>
        <end position="99"/>
    </location>
</feature>